<dbReference type="Proteomes" id="UP001524478">
    <property type="component" value="Unassembled WGS sequence"/>
</dbReference>
<dbReference type="EMBL" id="JANGAC010000002">
    <property type="protein sequence ID" value="MCQ4921939.1"/>
    <property type="molecule type" value="Genomic_DNA"/>
</dbReference>
<feature type="signal peptide" evidence="1">
    <location>
        <begin position="1"/>
        <end position="21"/>
    </location>
</feature>
<feature type="chain" id="PRO_5046074364" evidence="1">
    <location>
        <begin position="22"/>
        <end position="568"/>
    </location>
</feature>
<dbReference type="InterPro" id="IPR029045">
    <property type="entry name" value="ClpP/crotonase-like_dom_sf"/>
</dbReference>
<comment type="caution">
    <text evidence="3">The sequence shown here is derived from an EMBL/GenBank/DDBJ whole genome shotgun (WGS) entry which is preliminary data.</text>
</comment>
<dbReference type="RefSeq" id="WP_256310293.1">
    <property type="nucleotide sequence ID" value="NZ_JANGAC010000002.1"/>
</dbReference>
<accession>A0ABT1S646</accession>
<dbReference type="InterPro" id="IPR001119">
    <property type="entry name" value="SLH_dom"/>
</dbReference>
<gene>
    <name evidence="3" type="ORF">NE686_02475</name>
</gene>
<keyword evidence="4" id="KW-1185">Reference proteome</keyword>
<proteinExistence type="predicted"/>
<evidence type="ECO:0000259" key="2">
    <source>
        <dbReference type="PROSITE" id="PS51272"/>
    </source>
</evidence>
<evidence type="ECO:0000313" key="3">
    <source>
        <dbReference type="EMBL" id="MCQ4921939.1"/>
    </source>
</evidence>
<evidence type="ECO:0000313" key="4">
    <source>
        <dbReference type="Proteomes" id="UP001524478"/>
    </source>
</evidence>
<evidence type="ECO:0000256" key="1">
    <source>
        <dbReference type="SAM" id="SignalP"/>
    </source>
</evidence>
<dbReference type="SUPFAM" id="SSF52096">
    <property type="entry name" value="ClpP/crotonase"/>
    <property type="match status" value="1"/>
</dbReference>
<protein>
    <submittedName>
        <fullName evidence="3">S41 family peptidase</fullName>
    </submittedName>
</protein>
<organism evidence="3 4">
    <name type="scientific">Tissierella carlieri</name>
    <dbReference type="NCBI Taxonomy" id="689904"/>
    <lineage>
        <taxon>Bacteria</taxon>
        <taxon>Bacillati</taxon>
        <taxon>Bacillota</taxon>
        <taxon>Tissierellia</taxon>
        <taxon>Tissierellales</taxon>
        <taxon>Tissierellaceae</taxon>
        <taxon>Tissierella</taxon>
    </lineage>
</organism>
<feature type="domain" description="SLH" evidence="2">
    <location>
        <begin position="448"/>
        <end position="511"/>
    </location>
</feature>
<reference evidence="3 4" key="1">
    <citation type="submission" date="2022-06" db="EMBL/GenBank/DDBJ databases">
        <title>Isolation of gut microbiota from human fecal samples.</title>
        <authorList>
            <person name="Pamer E.G."/>
            <person name="Barat B."/>
            <person name="Waligurski E."/>
            <person name="Medina S."/>
            <person name="Paddock L."/>
            <person name="Mostad J."/>
        </authorList>
    </citation>
    <scope>NUCLEOTIDE SEQUENCE [LARGE SCALE GENOMIC DNA]</scope>
    <source>
        <strain evidence="3 4">DFI.7.95</strain>
    </source>
</reference>
<dbReference type="Pfam" id="PF00395">
    <property type="entry name" value="SLH"/>
    <property type="match status" value="1"/>
</dbReference>
<dbReference type="Gene3D" id="3.90.226.10">
    <property type="entry name" value="2-enoyl-CoA Hydratase, Chain A, domain 1"/>
    <property type="match status" value="2"/>
</dbReference>
<name>A0ABT1S646_9FIRM</name>
<sequence length="568" mass="65392">MKKLMIIILTVLLCAFPVVHASEITEREENLDFLYETLKGSHPNIFYSTSEKEFIEKKAEIKKNVNEKSNVEYVLDLQSLVAMVNDSHTNVNIGHALKDVHIYPFSIRHIETWVLDVIETEYEEYLGWEIVALNGYDMETVKNKMAPIISHDNDVWLQRQLRQFINVKEILDYVGIIKDDELEITVKKENQEKTIYLHTVDISADTVDVVYLAQKRRQEPKTIKDKSKIYFSMPLDGNVYYIQYNACQEDKNLPMETFSLNVQKDLESNDYQTVVIDLRNNTGGSDGVIMPLLYVLTEYQNNNDVEIVGLIGENTFSSATINAMMIKEMDGILMGTYSGGSVDHYGAVNQFQLPHLNIQVGHSTKYIEIDSLFDSGIPYGIEPIKPDIIMEQTYDDYMQGIDTAVHYIENNSGKLQAREDKSLYISRGRLAHLLHEISLENNESLEYAKETPKDIFFFTYYEEASRWAVKNNIIVGKSSNVFAPSDLLTREELAVVLDRFVSYLNMEPAEKQQLSYKDEKDISIWAKDSVEKIVNMGYLELENEKFNPKGNTTIEKVESILENIKENK</sequence>
<dbReference type="PROSITE" id="PS51272">
    <property type="entry name" value="SLH"/>
    <property type="match status" value="1"/>
</dbReference>
<keyword evidence="1" id="KW-0732">Signal</keyword>